<dbReference type="Pfam" id="PF01796">
    <property type="entry name" value="OB_ChsH2_C"/>
    <property type="match status" value="1"/>
</dbReference>
<keyword evidence="3" id="KW-1185">Reference proteome</keyword>
<dbReference type="PANTHER" id="PTHR34075:SF5">
    <property type="entry name" value="BLR3430 PROTEIN"/>
    <property type="match status" value="1"/>
</dbReference>
<proteinExistence type="predicted"/>
<dbReference type="RefSeq" id="WP_176268266.1">
    <property type="nucleotide sequence ID" value="NZ_JABWGV010000008.1"/>
</dbReference>
<evidence type="ECO:0000313" key="2">
    <source>
        <dbReference type="EMBL" id="NVD46037.1"/>
    </source>
</evidence>
<dbReference type="EMBL" id="JABWGV010000008">
    <property type="protein sequence ID" value="NVD46037.1"/>
    <property type="molecule type" value="Genomic_DNA"/>
</dbReference>
<evidence type="ECO:0000259" key="1">
    <source>
        <dbReference type="Pfam" id="PF01796"/>
    </source>
</evidence>
<feature type="domain" description="ChsH2 C-terminal OB-fold" evidence="1">
    <location>
        <begin position="53"/>
        <end position="114"/>
    </location>
</feature>
<dbReference type="InterPro" id="IPR052513">
    <property type="entry name" value="Thioester_dehydratase-like"/>
</dbReference>
<name>A0A850H6C7_9SPHN</name>
<sequence>MTDRPVIEGLFVNDGDDIALLGSHCTGCGSDYFPEAVGCSDPDCTDGELRRCELPRTGSLYSYSWQNYKPPPLFGVDEWEPYAIGTVELQPGLRVLARLDILRDELRIGLPVELGRDVMARDLDGTISGYVFRQEGAH</sequence>
<accession>A0A850H6C7</accession>
<dbReference type="Proteomes" id="UP000561438">
    <property type="component" value="Unassembled WGS sequence"/>
</dbReference>
<dbReference type="AlphaFoldDB" id="A0A850H6C7"/>
<dbReference type="PANTHER" id="PTHR34075">
    <property type="entry name" value="BLR3430 PROTEIN"/>
    <property type="match status" value="1"/>
</dbReference>
<dbReference type="SUPFAM" id="SSF50249">
    <property type="entry name" value="Nucleic acid-binding proteins"/>
    <property type="match status" value="1"/>
</dbReference>
<dbReference type="InterPro" id="IPR002878">
    <property type="entry name" value="ChsH2_C"/>
</dbReference>
<gene>
    <name evidence="2" type="ORF">HUV48_13565</name>
</gene>
<organism evidence="2 3">
    <name type="scientific">Qipengyuania atrilutea</name>
    <dbReference type="NCBI Taxonomy" id="2744473"/>
    <lineage>
        <taxon>Bacteria</taxon>
        <taxon>Pseudomonadati</taxon>
        <taxon>Pseudomonadota</taxon>
        <taxon>Alphaproteobacteria</taxon>
        <taxon>Sphingomonadales</taxon>
        <taxon>Erythrobacteraceae</taxon>
        <taxon>Qipengyuania</taxon>
    </lineage>
</organism>
<dbReference type="InterPro" id="IPR012340">
    <property type="entry name" value="NA-bd_OB-fold"/>
</dbReference>
<protein>
    <submittedName>
        <fullName evidence="2">OB-fold domain-containing protein</fullName>
    </submittedName>
</protein>
<reference evidence="2 3" key="1">
    <citation type="submission" date="2020-06" db="EMBL/GenBank/DDBJ databases">
        <title>Altererythrobacter sp. HHU K3-1.</title>
        <authorList>
            <person name="Zhang D."/>
            <person name="Xue H."/>
        </authorList>
    </citation>
    <scope>NUCLEOTIDE SEQUENCE [LARGE SCALE GENOMIC DNA]</scope>
    <source>
        <strain evidence="2 3">HHU K3-1</strain>
    </source>
</reference>
<evidence type="ECO:0000313" key="3">
    <source>
        <dbReference type="Proteomes" id="UP000561438"/>
    </source>
</evidence>
<comment type="caution">
    <text evidence="2">The sequence shown here is derived from an EMBL/GenBank/DDBJ whole genome shotgun (WGS) entry which is preliminary data.</text>
</comment>